<dbReference type="EMBL" id="CP003923">
    <property type="protein sequence ID" value="AIC93006.1"/>
    <property type="molecule type" value="Genomic_DNA"/>
</dbReference>
<sequence length="57" mass="6864">MDKKNIHFTEIPKYEVDSKRKDIRTLSKQQLYIQSKLIETKRVISCDDRTLRISESH</sequence>
<dbReference type="RefSeq" id="WP_158318481.1">
    <property type="nucleotide sequence ID" value="NZ_CP003923.1"/>
</dbReference>
<proteinExistence type="predicted"/>
<evidence type="ECO:0000313" key="2">
    <source>
        <dbReference type="Proteomes" id="UP000027142"/>
    </source>
</evidence>
<organism evidence="1 2">
    <name type="scientific">Shouchella lehensis G1</name>
    <dbReference type="NCBI Taxonomy" id="1246626"/>
    <lineage>
        <taxon>Bacteria</taxon>
        <taxon>Bacillati</taxon>
        <taxon>Bacillota</taxon>
        <taxon>Bacilli</taxon>
        <taxon>Bacillales</taxon>
        <taxon>Bacillaceae</taxon>
        <taxon>Shouchella</taxon>
    </lineage>
</organism>
<keyword evidence="2" id="KW-1185">Reference proteome</keyword>
<gene>
    <name evidence="1" type="ORF">BleG1_0398</name>
</gene>
<accession>A0A060LNT5</accession>
<dbReference type="KEGG" id="ble:BleG1_0398"/>
<dbReference type="AlphaFoldDB" id="A0A060LNT5"/>
<dbReference type="STRING" id="1246626.BleG1_0398"/>
<dbReference type="HOGENOM" id="CLU_2987028_0_0_9"/>
<name>A0A060LNT5_9BACI</name>
<dbReference type="Proteomes" id="UP000027142">
    <property type="component" value="Chromosome"/>
</dbReference>
<protein>
    <submittedName>
        <fullName evidence="1">Uncharacterized protein</fullName>
    </submittedName>
</protein>
<evidence type="ECO:0000313" key="1">
    <source>
        <dbReference type="EMBL" id="AIC93006.1"/>
    </source>
</evidence>
<reference evidence="1 2" key="1">
    <citation type="journal article" date="2014" name="Gene">
        <title>A comparative genomic analysis of the alkalitolerant soil bacterium Bacillus lehensis G1.</title>
        <authorList>
            <person name="Noor Y.M."/>
            <person name="Samsulrizal N.H."/>
            <person name="Jema'on N.A."/>
            <person name="Low K.O."/>
            <person name="Ramli A.N."/>
            <person name="Alias N.I."/>
            <person name="Damis S.I."/>
            <person name="Fuzi S.F."/>
            <person name="Isa M.N."/>
            <person name="Murad A.M."/>
            <person name="Raih M.F."/>
            <person name="Bakar F.D."/>
            <person name="Najimudin N."/>
            <person name="Mahadi N.M."/>
            <person name="Illias R.M."/>
        </authorList>
    </citation>
    <scope>NUCLEOTIDE SEQUENCE [LARGE SCALE GENOMIC DNA]</scope>
    <source>
        <strain evidence="1 2">G1</strain>
    </source>
</reference>